<dbReference type="InterPro" id="IPR029063">
    <property type="entry name" value="SAM-dependent_MTases_sf"/>
</dbReference>
<reference evidence="1 2" key="1">
    <citation type="journal article" date="2017" name="Nat. Ecol. Evol.">
        <title>Scallop genome provides insights into evolution of bilaterian karyotype and development.</title>
        <authorList>
            <person name="Wang S."/>
            <person name="Zhang J."/>
            <person name="Jiao W."/>
            <person name="Li J."/>
            <person name="Xun X."/>
            <person name="Sun Y."/>
            <person name="Guo X."/>
            <person name="Huan P."/>
            <person name="Dong B."/>
            <person name="Zhang L."/>
            <person name="Hu X."/>
            <person name="Sun X."/>
            <person name="Wang J."/>
            <person name="Zhao C."/>
            <person name="Wang Y."/>
            <person name="Wang D."/>
            <person name="Huang X."/>
            <person name="Wang R."/>
            <person name="Lv J."/>
            <person name="Li Y."/>
            <person name="Zhang Z."/>
            <person name="Liu B."/>
            <person name="Lu W."/>
            <person name="Hui Y."/>
            <person name="Liang J."/>
            <person name="Zhou Z."/>
            <person name="Hou R."/>
            <person name="Li X."/>
            <person name="Liu Y."/>
            <person name="Li H."/>
            <person name="Ning X."/>
            <person name="Lin Y."/>
            <person name="Zhao L."/>
            <person name="Xing Q."/>
            <person name="Dou J."/>
            <person name="Li Y."/>
            <person name="Mao J."/>
            <person name="Guo H."/>
            <person name="Dou H."/>
            <person name="Li T."/>
            <person name="Mu C."/>
            <person name="Jiang W."/>
            <person name="Fu Q."/>
            <person name="Fu X."/>
            <person name="Miao Y."/>
            <person name="Liu J."/>
            <person name="Yu Q."/>
            <person name="Li R."/>
            <person name="Liao H."/>
            <person name="Li X."/>
            <person name="Kong Y."/>
            <person name="Jiang Z."/>
            <person name="Chourrout D."/>
            <person name="Li R."/>
            <person name="Bao Z."/>
        </authorList>
    </citation>
    <scope>NUCLEOTIDE SEQUENCE [LARGE SCALE GENOMIC DNA]</scope>
    <source>
        <strain evidence="1 2">PY_sf001</strain>
    </source>
</reference>
<evidence type="ECO:0000313" key="1">
    <source>
        <dbReference type="EMBL" id="OWF41923.1"/>
    </source>
</evidence>
<organism evidence="1 2">
    <name type="scientific">Mizuhopecten yessoensis</name>
    <name type="common">Japanese scallop</name>
    <name type="synonym">Patinopecten yessoensis</name>
    <dbReference type="NCBI Taxonomy" id="6573"/>
    <lineage>
        <taxon>Eukaryota</taxon>
        <taxon>Metazoa</taxon>
        <taxon>Spiralia</taxon>
        <taxon>Lophotrochozoa</taxon>
        <taxon>Mollusca</taxon>
        <taxon>Bivalvia</taxon>
        <taxon>Autobranchia</taxon>
        <taxon>Pteriomorphia</taxon>
        <taxon>Pectinida</taxon>
        <taxon>Pectinoidea</taxon>
        <taxon>Pectinidae</taxon>
        <taxon>Mizuhopecten</taxon>
    </lineage>
</organism>
<keyword evidence="1" id="KW-0489">Methyltransferase</keyword>
<dbReference type="Proteomes" id="UP000242188">
    <property type="component" value="Unassembled WGS sequence"/>
</dbReference>
<dbReference type="InterPro" id="IPR005299">
    <property type="entry name" value="MeTrfase_7"/>
</dbReference>
<keyword evidence="2" id="KW-1185">Reference proteome</keyword>
<dbReference type="GO" id="GO:0032259">
    <property type="term" value="P:methylation"/>
    <property type="evidence" value="ECO:0007669"/>
    <property type="project" value="UniProtKB-KW"/>
</dbReference>
<dbReference type="GO" id="GO:0008168">
    <property type="term" value="F:methyltransferase activity"/>
    <property type="evidence" value="ECO:0007669"/>
    <property type="project" value="UniProtKB-KW"/>
</dbReference>
<keyword evidence="1" id="KW-0808">Transferase</keyword>
<protein>
    <submittedName>
        <fullName evidence="1">Salicylate O-methyltransferase</fullName>
    </submittedName>
</protein>
<dbReference type="PANTHER" id="PTHR31009">
    <property type="entry name" value="S-ADENOSYL-L-METHIONINE:CARBOXYL METHYLTRANSFERASE FAMILY PROTEIN"/>
    <property type="match status" value="1"/>
</dbReference>
<gene>
    <name evidence="1" type="ORF">KP79_PYT02096</name>
</gene>
<dbReference type="SUPFAM" id="SSF53335">
    <property type="entry name" value="S-adenosyl-L-methionine-dependent methyltransferases"/>
    <property type="match status" value="1"/>
</dbReference>
<dbReference type="OrthoDB" id="1890922at2759"/>
<dbReference type="EMBL" id="NEDP02005332">
    <property type="protein sequence ID" value="OWF41923.1"/>
    <property type="molecule type" value="Genomic_DNA"/>
</dbReference>
<dbReference type="AlphaFoldDB" id="A0A210PZK2"/>
<dbReference type="Gene3D" id="3.40.50.150">
    <property type="entry name" value="Vaccinia Virus protein VP39"/>
    <property type="match status" value="2"/>
</dbReference>
<accession>A0A210PZK2</accession>
<comment type="caution">
    <text evidence="1">The sequence shown here is derived from an EMBL/GenBank/DDBJ whole genome shotgun (WGS) entry which is preliminary data.</text>
</comment>
<sequence>MTANPELQGVVYNGADSYSSGMENSGKVVRTVIKQLLQCVGNLLKQDNGNSRNSICIAEFGAADGGVSLELMDTVIAYINQMSSDPREITLVYEDQLFNDFNVLFQTVHATNSDKRNRLSVSDNVHVLASATSMYRKPCAIRGGIFQSDCDRKELEAFRHQWQTDWKQFLSCRAKELRPGGYLVVVSFVTDDSGRCNNHVGEDSYDVFSSIWKGFRQSGKISEEEFIHTSSMTYHPSKTELMQPFQADIEGSLSLVSCTQSDVEIIPGLANDADIEDKETFVDRSLNCIKPWMYNILMSGLSPDRTEADKGRLLDEYFRTLCDILKQRTTFCPILYRTACVIAKRTMF</sequence>
<dbReference type="Pfam" id="PF03492">
    <property type="entry name" value="Methyltransf_7"/>
    <property type="match status" value="2"/>
</dbReference>
<proteinExistence type="predicted"/>
<name>A0A210PZK2_MIZYE</name>
<evidence type="ECO:0000313" key="2">
    <source>
        <dbReference type="Proteomes" id="UP000242188"/>
    </source>
</evidence>